<feature type="region of interest" description="Disordered" evidence="9">
    <location>
        <begin position="1152"/>
        <end position="1178"/>
    </location>
</feature>
<dbReference type="OrthoDB" id="8062037at2759"/>
<feature type="region of interest" description="Disordered" evidence="9">
    <location>
        <begin position="176"/>
        <end position="360"/>
    </location>
</feature>
<feature type="compositionally biased region" description="Low complexity" evidence="9">
    <location>
        <begin position="604"/>
        <end position="615"/>
    </location>
</feature>
<dbReference type="InterPro" id="IPR013083">
    <property type="entry name" value="Znf_RING/FYVE/PHD"/>
</dbReference>
<feature type="compositionally biased region" description="Low complexity" evidence="9">
    <location>
        <begin position="812"/>
        <end position="825"/>
    </location>
</feature>
<dbReference type="GO" id="GO:0061630">
    <property type="term" value="F:ubiquitin protein ligase activity"/>
    <property type="evidence" value="ECO:0007669"/>
    <property type="project" value="UniProtKB-EC"/>
</dbReference>
<evidence type="ECO:0000259" key="10">
    <source>
        <dbReference type="PROSITE" id="PS50089"/>
    </source>
</evidence>
<feature type="compositionally biased region" description="Low complexity" evidence="9">
    <location>
        <begin position="283"/>
        <end position="309"/>
    </location>
</feature>
<keyword evidence="6" id="KW-0833">Ubl conjugation pathway</keyword>
<feature type="region of interest" description="Disordered" evidence="9">
    <location>
        <begin position="1102"/>
        <end position="1121"/>
    </location>
</feature>
<feature type="region of interest" description="Disordered" evidence="9">
    <location>
        <begin position="574"/>
        <end position="688"/>
    </location>
</feature>
<sequence length="1358" mass="146614">MASHASSLGSNASVVPLAPSDIPNPPQKPLPEPAGRSATCDRRPTPLASPDTEMTALGAMLPTPPASLPTSTSRLDMHISPQSNDAARECDVAESSAESESADRDGGEGGRGNTPPFAFDGVQDEGDLGLGRSGEEGDVGMSDETTALALSSLAQPPTPPSGPFSTSAPITRSFRARYASSSTGSIPLAESDPTSHVAHKRRHSNVSPSTGLTPPASYDFDTDVGMFSPPSLSLDLTLPRDEPRDGDAWLRRAEEGIVEPTRRPSLAMRWRSSFSHDQDRAQPTTSTSAVSATAPATSAHGGRFSSMSLLRRRTRPPTSTEAPPIAAPPAQAPTAQLDRERGGSKRRRSSTLLSEDSADNRRSTRIAPWLGNFSISANSSSRAPAEPVLSRSNSSNVESSGHSDFRTIGRRARLSLNWLGNSPSREERQPPFAALQDPAPMSPPSASREVFPLVRNPIFTRPVDSPSTHLDSTSASSVDLLEHSSRMTLHARRSSDLSTRGEGLLREAASVLRRADETFGRASQEIRRTEASRERDRERRVAERLPSVGGLPMPEEALGGRPVVGVRLGEGWLPRPTHATASTFEAPQSPPSSQPPPVRRRRFSFSSPLSSPNPSIQEPQSPDGASTSSSSASNRARQFITQLRARRPRLSRNSTAVSPPEDGLVGESRLSLARTDSSTTTLRSWTLPSPPLVSGLVGSSFDEDFEAAEAARLNRHLLERRRVVQDLDLRPSAPLASPPHGTTSQAQPSSSLWGEPGSPQASSHRGFRRLRGPTERANERWRRGEQPLSTASLTTPTTSATGPFLSPWRRQSTIAPTTPAVTTVRPSPPALDDGISRGTADAFFRRREESPSPRSRRMRNDIDGMMSTRALNAAEEGAAGESTTPARFAPPLGRPAFRLPQPNSSRSSSRPRVLFDEPDEAPPSDWLAAPMGPFMLPSGSEGRRVVFPHPANPAGASDRTETSYARDEPLASEAMDRQRSGASLTRFGPDHLFELSSPRDDEPARLSTWSRARMPWDEPVPRRTPGSRFNPFGDFAPPAASDDSAQAPAPSANERYPNSRIPPRRSSLADALAHFGTRASSDGTSRSTLSGDAVLRRRHAGTGTLANAVDTSFPTGQPETGTVEDRLAQHRQSRFERLQALRRERNAMRALLSGTSPPDSAPAGWSEAASEPASLPRSPGWRRAGLANFLRGLGGRGFISIFDDDFASFWGRDSAALDSRNYVDDDEFDTSYEALIRLSERLGDAKPRGMSAEKLAALRRFKYTEWPMPERSSTSTPLPVASTSATKMDEDVPAFARRGLEKEERCAICLDDYADDDDCMLGRCGHGFHEDCLTLALKEKGTCPVCRHDHTVDRPAAM</sequence>
<dbReference type="Gene3D" id="3.30.40.10">
    <property type="entry name" value="Zinc/RING finger domain, C3HC4 (zinc finger)"/>
    <property type="match status" value="1"/>
</dbReference>
<keyword evidence="4" id="KW-0479">Metal-binding</keyword>
<evidence type="ECO:0000256" key="2">
    <source>
        <dbReference type="ARBA" id="ARBA00012483"/>
    </source>
</evidence>
<dbReference type="EMBL" id="LK052936">
    <property type="protein sequence ID" value="CDR35632.1"/>
    <property type="molecule type" value="Genomic_DNA"/>
</dbReference>
<dbReference type="GO" id="GO:0008270">
    <property type="term" value="F:zinc ion binding"/>
    <property type="evidence" value="ECO:0007669"/>
    <property type="project" value="UniProtKB-KW"/>
</dbReference>
<dbReference type="SUPFAM" id="SSF57850">
    <property type="entry name" value="RING/U-box"/>
    <property type="match status" value="1"/>
</dbReference>
<feature type="compositionally biased region" description="Basic and acidic residues" evidence="9">
    <location>
        <begin position="238"/>
        <end position="255"/>
    </location>
</feature>
<proteinExistence type="predicted"/>
<feature type="domain" description="RING-type" evidence="10">
    <location>
        <begin position="1306"/>
        <end position="1347"/>
    </location>
</feature>
<comment type="catalytic activity">
    <reaction evidence="1">
        <text>S-ubiquitinyl-[E2 ubiquitin-conjugating enzyme]-L-cysteine + [acceptor protein]-L-lysine = [E2 ubiquitin-conjugating enzyme]-L-cysteine + N(6)-ubiquitinyl-[acceptor protein]-L-lysine.</text>
        <dbReference type="EC" id="2.3.2.27"/>
    </reaction>
</comment>
<dbReference type="InterPro" id="IPR001841">
    <property type="entry name" value="Znf_RING"/>
</dbReference>
<dbReference type="PANTHER" id="PTHR22937">
    <property type="entry name" value="E3 UBIQUITIN-PROTEIN LIGASE RNF165"/>
    <property type="match status" value="1"/>
</dbReference>
<feature type="region of interest" description="Disordered" evidence="9">
    <location>
        <begin position="1"/>
        <end position="145"/>
    </location>
</feature>
<evidence type="ECO:0000256" key="1">
    <source>
        <dbReference type="ARBA" id="ARBA00000900"/>
    </source>
</evidence>
<accession>A0A061AJY8</accession>
<feature type="region of interest" description="Disordered" evidence="9">
    <location>
        <begin position="419"/>
        <end position="447"/>
    </location>
</feature>
<feature type="region of interest" description="Disordered" evidence="9">
    <location>
        <begin position="875"/>
        <end position="933"/>
    </location>
</feature>
<keyword evidence="5 8" id="KW-0863">Zinc-finger</keyword>
<keyword evidence="3" id="KW-0808">Transferase</keyword>
<feature type="compositionally biased region" description="Polar residues" evidence="9">
    <location>
        <begin position="740"/>
        <end position="752"/>
    </location>
</feature>
<protein>
    <recommendedName>
        <fullName evidence="2">RING-type E3 ubiquitin transferase</fullName>
        <ecNumber evidence="2">2.3.2.27</ecNumber>
    </recommendedName>
</protein>
<feature type="compositionally biased region" description="Low complexity" evidence="9">
    <location>
        <begin position="1036"/>
        <end position="1052"/>
    </location>
</feature>
<feature type="region of interest" description="Disordered" evidence="9">
    <location>
        <begin position="731"/>
        <end position="862"/>
    </location>
</feature>
<evidence type="ECO:0000256" key="7">
    <source>
        <dbReference type="ARBA" id="ARBA00022833"/>
    </source>
</evidence>
<evidence type="ECO:0000256" key="6">
    <source>
        <dbReference type="ARBA" id="ARBA00022786"/>
    </source>
</evidence>
<evidence type="ECO:0000256" key="5">
    <source>
        <dbReference type="ARBA" id="ARBA00022771"/>
    </source>
</evidence>
<evidence type="ECO:0000256" key="9">
    <source>
        <dbReference type="SAM" id="MobiDB-lite"/>
    </source>
</evidence>
<feature type="compositionally biased region" description="Basic and acidic residues" evidence="9">
    <location>
        <begin position="772"/>
        <end position="785"/>
    </location>
</feature>
<feature type="region of interest" description="Disordered" evidence="9">
    <location>
        <begin position="375"/>
        <end position="404"/>
    </location>
</feature>
<keyword evidence="7" id="KW-0862">Zinc</keyword>
<feature type="compositionally biased region" description="Low complexity" evidence="9">
    <location>
        <begin position="390"/>
        <end position="400"/>
    </location>
</feature>
<evidence type="ECO:0000313" key="11">
    <source>
        <dbReference type="EMBL" id="CDR35632.1"/>
    </source>
</evidence>
<dbReference type="PROSITE" id="PS50089">
    <property type="entry name" value="ZF_RING_2"/>
    <property type="match status" value="1"/>
</dbReference>
<reference evidence="11" key="1">
    <citation type="journal article" date="2014" name="Genome Announc.">
        <title>Draft genome sequence of Rhodosporidium toruloides CECT1137, an oleaginous yeast of biotechnological interest.</title>
        <authorList>
            <person name="Morin N."/>
            <person name="Calcas X."/>
            <person name="Devillers H."/>
            <person name="Durrens P."/>
            <person name="Sherman D.J."/>
            <person name="Nicaud J.-M."/>
            <person name="Neuveglise C."/>
        </authorList>
    </citation>
    <scope>NUCLEOTIDE SEQUENCE</scope>
    <source>
        <strain evidence="11">CECT1137</strain>
    </source>
</reference>
<dbReference type="SMART" id="SM00184">
    <property type="entry name" value="RING"/>
    <property type="match status" value="1"/>
</dbReference>
<feature type="compositionally biased region" description="Low complexity" evidence="9">
    <location>
        <begin position="228"/>
        <end position="237"/>
    </location>
</feature>
<feature type="compositionally biased region" description="Basic and acidic residues" evidence="9">
    <location>
        <begin position="958"/>
        <end position="979"/>
    </location>
</feature>
<feature type="compositionally biased region" description="Basic and acidic residues" evidence="9">
    <location>
        <begin position="519"/>
        <end position="543"/>
    </location>
</feature>
<feature type="region of interest" description="Disordered" evidence="9">
    <location>
        <begin position="519"/>
        <end position="559"/>
    </location>
</feature>
<gene>
    <name evidence="11" type="ORF">RHTO0S_01e03686g</name>
</gene>
<feature type="compositionally biased region" description="Pro residues" evidence="9">
    <location>
        <begin position="588"/>
        <end position="597"/>
    </location>
</feature>
<feature type="compositionally biased region" description="Polar residues" evidence="9">
    <location>
        <begin position="674"/>
        <end position="687"/>
    </location>
</feature>
<evidence type="ECO:0000256" key="3">
    <source>
        <dbReference type="ARBA" id="ARBA00022679"/>
    </source>
</evidence>
<dbReference type="PANTHER" id="PTHR22937:SF65">
    <property type="entry name" value="E3 UBIQUITIN-PROTEIN LIGASE ARK2C"/>
    <property type="match status" value="1"/>
</dbReference>
<evidence type="ECO:0000256" key="8">
    <source>
        <dbReference type="PROSITE-ProRule" id="PRU00175"/>
    </source>
</evidence>
<dbReference type="EC" id="2.3.2.27" evidence="2"/>
<feature type="region of interest" description="Disordered" evidence="9">
    <location>
        <begin position="1015"/>
        <end position="1064"/>
    </location>
</feature>
<organism evidence="11">
    <name type="scientific">Rhodotorula toruloides</name>
    <name type="common">Yeast</name>
    <name type="synonym">Rhodosporidium toruloides</name>
    <dbReference type="NCBI Taxonomy" id="5286"/>
    <lineage>
        <taxon>Eukaryota</taxon>
        <taxon>Fungi</taxon>
        <taxon>Dikarya</taxon>
        <taxon>Basidiomycota</taxon>
        <taxon>Pucciniomycotina</taxon>
        <taxon>Microbotryomycetes</taxon>
        <taxon>Sporidiobolales</taxon>
        <taxon>Sporidiobolaceae</taxon>
        <taxon>Rhodotorula</taxon>
    </lineage>
</organism>
<feature type="compositionally biased region" description="Polar residues" evidence="9">
    <location>
        <begin position="1"/>
        <end position="13"/>
    </location>
</feature>
<name>A0A061AJY8_RHOTO</name>
<feature type="compositionally biased region" description="Pro residues" evidence="9">
    <location>
        <begin position="22"/>
        <end position="32"/>
    </location>
</feature>
<feature type="compositionally biased region" description="Low complexity" evidence="9">
    <location>
        <begin position="787"/>
        <end position="801"/>
    </location>
</feature>
<feature type="region of interest" description="Disordered" evidence="9">
    <location>
        <begin position="945"/>
        <end position="980"/>
    </location>
</feature>
<evidence type="ECO:0000256" key="4">
    <source>
        <dbReference type="ARBA" id="ARBA00022723"/>
    </source>
</evidence>
<dbReference type="InterPro" id="IPR045191">
    <property type="entry name" value="MBR1/2-like"/>
</dbReference>
<feature type="compositionally biased region" description="Polar residues" evidence="9">
    <location>
        <begin position="1109"/>
        <end position="1120"/>
    </location>
</feature>
<dbReference type="Pfam" id="PF13639">
    <property type="entry name" value="zf-RING_2"/>
    <property type="match status" value="1"/>
</dbReference>